<dbReference type="KEGG" id="plen:EIM92_17345"/>
<gene>
    <name evidence="1" type="ORF">EIM92_17345</name>
</gene>
<accession>A0A3Q8SCS7</accession>
<dbReference type="AlphaFoldDB" id="A0A3Q8SCS7"/>
<sequence>MDKNNREERRNTEWRVRMRLKKNEIENKNDAKKIRIVEWGEERSRHAELSDVIQRNMAVFES</sequence>
<name>A0A3Q8SCS7_9BACL</name>
<evidence type="ECO:0000313" key="1">
    <source>
        <dbReference type="EMBL" id="AZK47699.1"/>
    </source>
</evidence>
<organism evidence="1 2">
    <name type="scientific">Paenibacillus lentus</name>
    <dbReference type="NCBI Taxonomy" id="1338368"/>
    <lineage>
        <taxon>Bacteria</taxon>
        <taxon>Bacillati</taxon>
        <taxon>Bacillota</taxon>
        <taxon>Bacilli</taxon>
        <taxon>Bacillales</taxon>
        <taxon>Paenibacillaceae</taxon>
        <taxon>Paenibacillus</taxon>
    </lineage>
</organism>
<dbReference type="EMBL" id="CP034248">
    <property type="protein sequence ID" value="AZK47699.1"/>
    <property type="molecule type" value="Genomic_DNA"/>
</dbReference>
<keyword evidence="2" id="KW-1185">Reference proteome</keyword>
<dbReference type="Proteomes" id="UP000273145">
    <property type="component" value="Chromosome"/>
</dbReference>
<proteinExistence type="predicted"/>
<protein>
    <submittedName>
        <fullName evidence="1">Uncharacterized protein</fullName>
    </submittedName>
</protein>
<evidence type="ECO:0000313" key="2">
    <source>
        <dbReference type="Proteomes" id="UP000273145"/>
    </source>
</evidence>
<dbReference type="RefSeq" id="WP_125083779.1">
    <property type="nucleotide sequence ID" value="NZ_CP034248.1"/>
</dbReference>
<reference evidence="1 2" key="1">
    <citation type="submission" date="2018-11" db="EMBL/GenBank/DDBJ databases">
        <title>Genome sequencing of Paenibacillus lentus DSM25539(T).</title>
        <authorList>
            <person name="Kook J.-K."/>
            <person name="Park S.-N."/>
            <person name="Lim Y.K."/>
        </authorList>
    </citation>
    <scope>NUCLEOTIDE SEQUENCE [LARGE SCALE GENOMIC DNA]</scope>
    <source>
        <strain evidence="1 2">DSM 25539</strain>
    </source>
</reference>